<reference evidence="1 2" key="2">
    <citation type="journal article" date="2014" name="Genome Announc.">
        <title>Complete Genome Sequence of Coprothermobacter proteolyticus DSM 5265.</title>
        <authorList>
            <person name="Alexiev A."/>
            <person name="Coil D.A."/>
            <person name="Badger J.H."/>
            <person name="Enticknap J."/>
            <person name="Ward N."/>
            <person name="Robb F.T."/>
            <person name="Eisen J.A."/>
        </authorList>
    </citation>
    <scope>NUCLEOTIDE SEQUENCE [LARGE SCALE GENOMIC DNA]</scope>
    <source>
        <strain evidence="2">ATCC 35245 / DSM 5265 / OCM 4 / BT</strain>
    </source>
</reference>
<dbReference type="HOGENOM" id="CLU_1308373_0_0_9"/>
<dbReference type="KEGG" id="cpo:COPRO5265_0783"/>
<protein>
    <submittedName>
        <fullName evidence="1">Uncharacterized protein</fullName>
    </submittedName>
</protein>
<accession>B5Y8N3</accession>
<dbReference type="AlphaFoldDB" id="B5Y8N3"/>
<sequence>MIAQLSTFFDEESLIALTGPRGSGKTEIAINLMANFDNVQVYDADMYKPLMRARDVAMGDRREGSINPQWKYMDTPVIEYTPEVWLKQGLKVVLDMGGGELGLVPLTTMKNLLRDRNILFYVVVNPYRPQAEFLVRRVLSMLPEPPNFILNPHLLDETDADVVLHGLELYKEMHLPEPSILVLLEQVAKEVEKVVDLPLFPIRRYLQMEV</sequence>
<dbReference type="Proteomes" id="UP000001732">
    <property type="component" value="Chromosome"/>
</dbReference>
<dbReference type="RefSeq" id="WP_012544053.1">
    <property type="nucleotide sequence ID" value="NC_011295.1"/>
</dbReference>
<dbReference type="InterPro" id="IPR027417">
    <property type="entry name" value="P-loop_NTPase"/>
</dbReference>
<dbReference type="SUPFAM" id="SSF52540">
    <property type="entry name" value="P-loop containing nucleoside triphosphate hydrolases"/>
    <property type="match status" value="1"/>
</dbReference>
<name>B5Y8N3_COPPD</name>
<dbReference type="OrthoDB" id="9779501at2"/>
<proteinExistence type="predicted"/>
<dbReference type="STRING" id="309798.COPRO5265_0783"/>
<evidence type="ECO:0000313" key="2">
    <source>
        <dbReference type="Proteomes" id="UP000001732"/>
    </source>
</evidence>
<reference evidence="2" key="1">
    <citation type="submission" date="2008-08" db="EMBL/GenBank/DDBJ databases">
        <title>The complete genome sequence of Coprothermobacter proteolyticus strain ATCC 5245 / DSM 5265 / BT.</title>
        <authorList>
            <person name="Dodson R.J."/>
            <person name="Durkin A.S."/>
            <person name="Wu M."/>
            <person name="Eisen J."/>
            <person name="Sutton G."/>
        </authorList>
    </citation>
    <scope>NUCLEOTIDE SEQUENCE [LARGE SCALE GENOMIC DNA]</scope>
    <source>
        <strain evidence="2">ATCC 35245 / DSM 5265 / OCM 4 / BT</strain>
    </source>
</reference>
<evidence type="ECO:0000313" key="1">
    <source>
        <dbReference type="EMBL" id="ACI17401.1"/>
    </source>
</evidence>
<keyword evidence="2" id="KW-1185">Reference proteome</keyword>
<gene>
    <name evidence="1" type="ordered locus">COPRO5265_0783</name>
</gene>
<dbReference type="EMBL" id="CP001145">
    <property type="protein sequence ID" value="ACI17401.1"/>
    <property type="molecule type" value="Genomic_DNA"/>
</dbReference>
<organism evidence="1 2">
    <name type="scientific">Coprothermobacter proteolyticus (strain ATCC 35245 / DSM 5265 / OCM 4 / BT)</name>
    <dbReference type="NCBI Taxonomy" id="309798"/>
    <lineage>
        <taxon>Bacteria</taxon>
        <taxon>Pseudomonadati</taxon>
        <taxon>Coprothermobacterota</taxon>
        <taxon>Coprothermobacteria</taxon>
        <taxon>Coprothermobacterales</taxon>
        <taxon>Coprothermobacteraceae</taxon>
        <taxon>Coprothermobacter</taxon>
    </lineage>
</organism>
<dbReference type="eggNOG" id="COG1192">
    <property type="taxonomic scope" value="Bacteria"/>
</dbReference>